<dbReference type="Proteomes" id="UP000631034">
    <property type="component" value="Unassembled WGS sequence"/>
</dbReference>
<evidence type="ECO:0000313" key="1">
    <source>
        <dbReference type="EMBL" id="MBE1236653.1"/>
    </source>
</evidence>
<dbReference type="EMBL" id="JACZHT010000002">
    <property type="protein sequence ID" value="MBE1236653.1"/>
    <property type="molecule type" value="Genomic_DNA"/>
</dbReference>
<organism evidence="1 2">
    <name type="scientific">Phaeovibrio sulfidiphilus</name>
    <dbReference type="NCBI Taxonomy" id="1220600"/>
    <lineage>
        <taxon>Bacteria</taxon>
        <taxon>Pseudomonadati</taxon>
        <taxon>Pseudomonadota</taxon>
        <taxon>Alphaproteobacteria</taxon>
        <taxon>Rhodospirillales</taxon>
        <taxon>Rhodospirillaceae</taxon>
        <taxon>Phaeovibrio</taxon>
    </lineage>
</organism>
<comment type="caution">
    <text evidence="1">The sequence shown here is derived from an EMBL/GenBank/DDBJ whole genome shotgun (WGS) entry which is preliminary data.</text>
</comment>
<name>A0A8J6YY38_9PROT</name>
<gene>
    <name evidence="1" type="ORF">IHV25_03170</name>
</gene>
<proteinExistence type="predicted"/>
<reference evidence="1" key="1">
    <citation type="submission" date="2020-10" db="EMBL/GenBank/DDBJ databases">
        <title>Genome sequence of the unusual species of purple photosynthetic bacteria, Phaeovibrio sulfidiphilus DSM 23193, type strain.</title>
        <authorList>
            <person name="Kyndt J.A."/>
            <person name="Meyer T.E."/>
        </authorList>
    </citation>
    <scope>NUCLEOTIDE SEQUENCE</scope>
    <source>
        <strain evidence="1">DSM 23193</strain>
    </source>
</reference>
<evidence type="ECO:0000313" key="2">
    <source>
        <dbReference type="Proteomes" id="UP000631034"/>
    </source>
</evidence>
<dbReference type="AlphaFoldDB" id="A0A8J6YY38"/>
<sequence>MTHSAFHRPEATVDEFDAAWISDSFAALADIGDAPVHDTEPSLMDIFRDEIVHRLMVRDQVHHEDLIHLIRETRTRLGL</sequence>
<protein>
    <submittedName>
        <fullName evidence="1">Uncharacterized protein</fullName>
    </submittedName>
</protein>
<accession>A0A8J6YY38</accession>
<dbReference type="RefSeq" id="WP_192533633.1">
    <property type="nucleotide sequence ID" value="NZ_JACZHT010000002.1"/>
</dbReference>
<keyword evidence="2" id="KW-1185">Reference proteome</keyword>